<dbReference type="GO" id="GO:0051539">
    <property type="term" value="F:4 iron, 4 sulfur cluster binding"/>
    <property type="evidence" value="ECO:0007669"/>
    <property type="project" value="UniProtKB-KW"/>
</dbReference>
<organism evidence="9 10">
    <name type="scientific">Pseudoponticoccus marisrubri</name>
    <dbReference type="NCBI Taxonomy" id="1685382"/>
    <lineage>
        <taxon>Bacteria</taxon>
        <taxon>Pseudomonadati</taxon>
        <taxon>Pseudomonadota</taxon>
        <taxon>Alphaproteobacteria</taxon>
        <taxon>Rhodobacterales</taxon>
        <taxon>Roseobacteraceae</taxon>
        <taxon>Pseudoponticoccus</taxon>
    </lineage>
</organism>
<feature type="transmembrane region" description="Helical" evidence="7">
    <location>
        <begin position="388"/>
        <end position="407"/>
    </location>
</feature>
<dbReference type="AlphaFoldDB" id="A0A0W7WPZ1"/>
<evidence type="ECO:0000256" key="4">
    <source>
        <dbReference type="ARBA" id="ARBA00022982"/>
    </source>
</evidence>
<gene>
    <name evidence="9" type="ORF">AVJ23_02570</name>
</gene>
<keyword evidence="5" id="KW-0408">Iron</keyword>
<dbReference type="SUPFAM" id="SSF54862">
    <property type="entry name" value="4Fe-4S ferredoxins"/>
    <property type="match status" value="1"/>
</dbReference>
<dbReference type="STRING" id="1685382.AVJ23_02570"/>
<dbReference type="RefSeq" id="WP_058860564.1">
    <property type="nucleotide sequence ID" value="NZ_LPXO01000001.1"/>
</dbReference>
<keyword evidence="4" id="KW-0249">Electron transport</keyword>
<evidence type="ECO:0000256" key="7">
    <source>
        <dbReference type="SAM" id="Phobius"/>
    </source>
</evidence>
<dbReference type="PROSITE" id="PS00198">
    <property type="entry name" value="4FE4S_FER_1"/>
    <property type="match status" value="1"/>
</dbReference>
<keyword evidence="3" id="KW-0479">Metal-binding</keyword>
<dbReference type="GO" id="GO:0005886">
    <property type="term" value="C:plasma membrane"/>
    <property type="evidence" value="ECO:0007669"/>
    <property type="project" value="TreeGrafter"/>
</dbReference>
<feature type="domain" description="4Fe-4S ferredoxin-type" evidence="8">
    <location>
        <begin position="300"/>
        <end position="329"/>
    </location>
</feature>
<proteinExistence type="predicted"/>
<dbReference type="InterPro" id="IPR017896">
    <property type="entry name" value="4Fe4S_Fe-S-bd"/>
</dbReference>
<protein>
    <submittedName>
        <fullName evidence="9">Cytochrome c oxidase accessory protein CcoG</fullName>
    </submittedName>
</protein>
<comment type="caution">
    <text evidence="9">The sequence shown here is derived from an EMBL/GenBank/DDBJ whole genome shotgun (WGS) entry which is preliminary data.</text>
</comment>
<feature type="transmembrane region" description="Helical" evidence="7">
    <location>
        <begin position="153"/>
        <end position="173"/>
    </location>
</feature>
<keyword evidence="7" id="KW-0472">Membrane</keyword>
<dbReference type="PANTHER" id="PTHR30176:SF3">
    <property type="entry name" value="FERREDOXIN-TYPE PROTEIN NAPH"/>
    <property type="match status" value="1"/>
</dbReference>
<dbReference type="InterPro" id="IPR013783">
    <property type="entry name" value="Ig-like_fold"/>
</dbReference>
<name>A0A0W7WPZ1_9RHOB</name>
<feature type="transmembrane region" description="Helical" evidence="7">
    <location>
        <begin position="30"/>
        <end position="48"/>
    </location>
</feature>
<dbReference type="NCBIfam" id="TIGR02745">
    <property type="entry name" value="ccoG_rdxA_fixG"/>
    <property type="match status" value="1"/>
</dbReference>
<dbReference type="Pfam" id="PF11614">
    <property type="entry name" value="FixG_C"/>
    <property type="match status" value="1"/>
</dbReference>
<sequence>MSDSNSPAPSLYAAREPIFPRRVSGKFRNLKWIIMIVTLGIYYITPWLRWDRGPQLPDQAVLIDLANRRFFFFWIEIWPHEFYFVAGLLIMAGLGLFLFTSALGRVWCGYACPQTVWTDLFILVERWIEGDRNARLRLHRQKKMDFRKARLRVTKWAAWFLIGLATGGAWVFYFADAPTLLVDLVTGQAHPVAYTTMLILTLTTFFFGGFAREQICIYACPWPRIQAAMMDEDTLTVGYRVWRGEPRGKGNVRRKKTAEAMAAEAASQAGGRDKGIGEARYAPTPYPGIEAKAAAAPVEPAAFQDGPGDCIDCMACVNVCPMGIDIRDGQQLECITCALCIDACDDVMAKLGKPRGLIDYLALSDEPRERDGNPPRPVWHHVFRLRTMLYTGLWSLVGIGLIFALFIRPDIEMTVAPVRNPTFVTLSDGSVRNTYDVRLLNKHGEDRPFRITLRGDPTLRVQLEGTPYETVDVPANETYLQRVYVIAPPNSAPAESERTPFRFWVEDLTNGDRAHNDTIFNGRVN</sequence>
<evidence type="ECO:0000259" key="8">
    <source>
        <dbReference type="PROSITE" id="PS51379"/>
    </source>
</evidence>
<keyword evidence="6" id="KW-0411">Iron-sulfur</keyword>
<dbReference type="InterPro" id="IPR017900">
    <property type="entry name" value="4Fe4S_Fe_S_CS"/>
</dbReference>
<dbReference type="Proteomes" id="UP000054396">
    <property type="component" value="Unassembled WGS sequence"/>
</dbReference>
<keyword evidence="10" id="KW-1185">Reference proteome</keyword>
<dbReference type="Gene3D" id="2.60.40.10">
    <property type="entry name" value="Immunoglobulins"/>
    <property type="match status" value="1"/>
</dbReference>
<evidence type="ECO:0000256" key="5">
    <source>
        <dbReference type="ARBA" id="ARBA00023004"/>
    </source>
</evidence>
<dbReference type="Pfam" id="PF12801">
    <property type="entry name" value="Fer4_5"/>
    <property type="match status" value="1"/>
</dbReference>
<accession>A0A0W7WPZ1</accession>
<evidence type="ECO:0000256" key="6">
    <source>
        <dbReference type="ARBA" id="ARBA00023014"/>
    </source>
</evidence>
<dbReference type="PROSITE" id="PS51379">
    <property type="entry name" value="4FE4S_FER_2"/>
    <property type="match status" value="1"/>
</dbReference>
<dbReference type="InterPro" id="IPR032879">
    <property type="entry name" value="FixG_C"/>
</dbReference>
<evidence type="ECO:0000256" key="1">
    <source>
        <dbReference type="ARBA" id="ARBA00022448"/>
    </source>
</evidence>
<keyword evidence="2" id="KW-0004">4Fe-4S</keyword>
<dbReference type="OrthoDB" id="9811700at2"/>
<dbReference type="Pfam" id="PF13746">
    <property type="entry name" value="Fer4_18"/>
    <property type="match status" value="2"/>
</dbReference>
<evidence type="ECO:0000313" key="9">
    <source>
        <dbReference type="EMBL" id="KUF12620.1"/>
    </source>
</evidence>
<dbReference type="InterPro" id="IPR014116">
    <property type="entry name" value="Cyt_c_oxidase_cbb3_FixG"/>
</dbReference>
<dbReference type="PANTHER" id="PTHR30176">
    <property type="entry name" value="FERREDOXIN-TYPE PROTEIN NAPH"/>
    <property type="match status" value="1"/>
</dbReference>
<evidence type="ECO:0000256" key="2">
    <source>
        <dbReference type="ARBA" id="ARBA00022485"/>
    </source>
</evidence>
<keyword evidence="7" id="KW-1133">Transmembrane helix</keyword>
<reference evidence="9 10" key="1">
    <citation type="submission" date="2015-12" db="EMBL/GenBank/DDBJ databases">
        <authorList>
            <person name="Shamseldin A."/>
            <person name="Moawad H."/>
            <person name="Abd El-Rahim W.M."/>
            <person name="Sadowsky M.J."/>
        </authorList>
    </citation>
    <scope>NUCLEOTIDE SEQUENCE [LARGE SCALE GENOMIC DNA]</scope>
    <source>
        <strain evidence="9 10">SJ5A-1</strain>
    </source>
</reference>
<dbReference type="InterPro" id="IPR051684">
    <property type="entry name" value="Electron_Trans/Redox"/>
</dbReference>
<dbReference type="EMBL" id="LPXO01000001">
    <property type="protein sequence ID" value="KUF12620.1"/>
    <property type="molecule type" value="Genomic_DNA"/>
</dbReference>
<evidence type="ECO:0000313" key="10">
    <source>
        <dbReference type="Proteomes" id="UP000054396"/>
    </source>
</evidence>
<dbReference type="GO" id="GO:0046872">
    <property type="term" value="F:metal ion binding"/>
    <property type="evidence" value="ECO:0007669"/>
    <property type="project" value="UniProtKB-KW"/>
</dbReference>
<feature type="transmembrane region" description="Helical" evidence="7">
    <location>
        <begin position="193"/>
        <end position="211"/>
    </location>
</feature>
<evidence type="ECO:0000256" key="3">
    <source>
        <dbReference type="ARBA" id="ARBA00022723"/>
    </source>
</evidence>
<keyword evidence="7" id="KW-0812">Transmembrane</keyword>
<feature type="transmembrane region" description="Helical" evidence="7">
    <location>
        <begin position="82"/>
        <end position="99"/>
    </location>
</feature>
<keyword evidence="1" id="KW-0813">Transport</keyword>